<organism evidence="1 2">
    <name type="scientific">Ranatra chinensis</name>
    <dbReference type="NCBI Taxonomy" id="642074"/>
    <lineage>
        <taxon>Eukaryota</taxon>
        <taxon>Metazoa</taxon>
        <taxon>Ecdysozoa</taxon>
        <taxon>Arthropoda</taxon>
        <taxon>Hexapoda</taxon>
        <taxon>Insecta</taxon>
        <taxon>Pterygota</taxon>
        <taxon>Neoptera</taxon>
        <taxon>Paraneoptera</taxon>
        <taxon>Hemiptera</taxon>
        <taxon>Heteroptera</taxon>
        <taxon>Panheteroptera</taxon>
        <taxon>Nepomorpha</taxon>
        <taxon>Nepidae</taxon>
        <taxon>Ranatrinae</taxon>
        <taxon>Ranatra</taxon>
    </lineage>
</organism>
<proteinExistence type="predicted"/>
<dbReference type="InterPro" id="IPR039988">
    <property type="entry name" value="MTTP"/>
</dbReference>
<name>A0ABD0Y4Q5_9HEMI</name>
<gene>
    <name evidence="1" type="ORF">AAG570_003815</name>
</gene>
<evidence type="ECO:0000313" key="2">
    <source>
        <dbReference type="Proteomes" id="UP001558652"/>
    </source>
</evidence>
<dbReference type="PANTHER" id="PTHR13024:SF0">
    <property type="entry name" value="MICROSOMAL TRIACYLGLYCEROL TRANSFER PROTEIN"/>
    <property type="match status" value="1"/>
</dbReference>
<dbReference type="EMBL" id="JBFDAA010000014">
    <property type="protein sequence ID" value="KAL1122411.1"/>
    <property type="molecule type" value="Genomic_DNA"/>
</dbReference>
<dbReference type="Proteomes" id="UP001558652">
    <property type="component" value="Unassembled WGS sequence"/>
</dbReference>
<evidence type="ECO:0000313" key="1">
    <source>
        <dbReference type="EMBL" id="KAL1122411.1"/>
    </source>
</evidence>
<dbReference type="PANTHER" id="PTHR13024">
    <property type="entry name" value="MICROSOMAL TRIGLYCERIDE TRANSFER PROTEIN, LARGE SUBUNIT"/>
    <property type="match status" value="1"/>
</dbReference>
<comment type="caution">
    <text evidence="1">The sequence shown here is derived from an EMBL/GenBank/DDBJ whole genome shotgun (WGS) entry which is preliminary data.</text>
</comment>
<keyword evidence="2" id="KW-1185">Reference proteome</keyword>
<dbReference type="AlphaFoldDB" id="A0ABD0Y4Q5"/>
<accession>A0ABD0Y4Q5</accession>
<sequence length="144" mass="15279">MLESGTWQWNVLATGGLSMAFERPVAPAASLSTSQEISNGVLKRGTVDVVLNHDTSRHSLFTLGLFSSGLSSFVSDSSSNNENEVVSAGLELRVAGVALRPFVFFNGQTELMGHVWSGTASSSTPAYQVRCLPGLKPGCINFLN</sequence>
<reference evidence="1 2" key="1">
    <citation type="submission" date="2024-07" db="EMBL/GenBank/DDBJ databases">
        <title>Chromosome-level genome assembly of the water stick insect Ranatra chinensis (Heteroptera: Nepidae).</title>
        <authorList>
            <person name="Liu X."/>
        </authorList>
    </citation>
    <scope>NUCLEOTIDE SEQUENCE [LARGE SCALE GENOMIC DNA]</scope>
    <source>
        <strain evidence="1">Cailab_2021Rc</strain>
        <tissue evidence="1">Muscle</tissue>
    </source>
</reference>
<protein>
    <submittedName>
        <fullName evidence="1">Uncharacterized protein</fullName>
    </submittedName>
</protein>